<organism evidence="2 3">
    <name type="scientific">Daphnia pulex</name>
    <name type="common">Water flea</name>
    <dbReference type="NCBI Taxonomy" id="6669"/>
    <lineage>
        <taxon>Eukaryota</taxon>
        <taxon>Metazoa</taxon>
        <taxon>Ecdysozoa</taxon>
        <taxon>Arthropoda</taxon>
        <taxon>Crustacea</taxon>
        <taxon>Branchiopoda</taxon>
        <taxon>Diplostraca</taxon>
        <taxon>Cladocera</taxon>
        <taxon>Anomopoda</taxon>
        <taxon>Daphniidae</taxon>
        <taxon>Daphnia</taxon>
    </lineage>
</organism>
<dbReference type="HOGENOM" id="CLU_2199590_0_0_1"/>
<dbReference type="STRING" id="6669.E9I4S2"/>
<dbReference type="InterPro" id="IPR036427">
    <property type="entry name" value="Bromodomain-like_sf"/>
</dbReference>
<evidence type="ECO:0000256" key="1">
    <source>
        <dbReference type="ARBA" id="ARBA00023117"/>
    </source>
</evidence>
<evidence type="ECO:0008006" key="4">
    <source>
        <dbReference type="Google" id="ProtNLM"/>
    </source>
</evidence>
<reference evidence="2 3" key="1">
    <citation type="journal article" date="2011" name="Science">
        <title>The ecoresponsive genome of Daphnia pulex.</title>
        <authorList>
            <person name="Colbourne J.K."/>
            <person name="Pfrender M.E."/>
            <person name="Gilbert D."/>
            <person name="Thomas W.K."/>
            <person name="Tucker A."/>
            <person name="Oakley T.H."/>
            <person name="Tokishita S."/>
            <person name="Aerts A."/>
            <person name="Arnold G.J."/>
            <person name="Basu M.K."/>
            <person name="Bauer D.J."/>
            <person name="Caceres C.E."/>
            <person name="Carmel L."/>
            <person name="Casola C."/>
            <person name="Choi J.H."/>
            <person name="Detter J.C."/>
            <person name="Dong Q."/>
            <person name="Dusheyko S."/>
            <person name="Eads B.D."/>
            <person name="Frohlich T."/>
            <person name="Geiler-Samerotte K.A."/>
            <person name="Gerlach D."/>
            <person name="Hatcher P."/>
            <person name="Jogdeo S."/>
            <person name="Krijgsveld J."/>
            <person name="Kriventseva E.V."/>
            <person name="Kultz D."/>
            <person name="Laforsch C."/>
            <person name="Lindquist E."/>
            <person name="Lopez J."/>
            <person name="Manak J.R."/>
            <person name="Muller J."/>
            <person name="Pangilinan J."/>
            <person name="Patwardhan R.P."/>
            <person name="Pitluck S."/>
            <person name="Pritham E.J."/>
            <person name="Rechtsteiner A."/>
            <person name="Rho M."/>
            <person name="Rogozin I.B."/>
            <person name="Sakarya O."/>
            <person name="Salamov A."/>
            <person name="Schaack S."/>
            <person name="Shapiro H."/>
            <person name="Shiga Y."/>
            <person name="Skalitzky C."/>
            <person name="Smith Z."/>
            <person name="Souvorov A."/>
            <person name="Sung W."/>
            <person name="Tang Z."/>
            <person name="Tsuchiya D."/>
            <person name="Tu H."/>
            <person name="Vos H."/>
            <person name="Wang M."/>
            <person name="Wolf Y.I."/>
            <person name="Yamagata H."/>
            <person name="Yamada T."/>
            <person name="Ye Y."/>
            <person name="Shaw J.R."/>
            <person name="Andrews J."/>
            <person name="Crease T.J."/>
            <person name="Tang H."/>
            <person name="Lucas S.M."/>
            <person name="Robertson H.M."/>
            <person name="Bork P."/>
            <person name="Koonin E.V."/>
            <person name="Zdobnov E.M."/>
            <person name="Grigoriev I.V."/>
            <person name="Lynch M."/>
            <person name="Boore J.L."/>
        </authorList>
    </citation>
    <scope>NUCLEOTIDE SEQUENCE [LARGE SCALE GENOMIC DNA]</scope>
</reference>
<evidence type="ECO:0000313" key="3">
    <source>
        <dbReference type="Proteomes" id="UP000000305"/>
    </source>
</evidence>
<dbReference type="SUPFAM" id="SSF47370">
    <property type="entry name" value="Bromodomain"/>
    <property type="match status" value="1"/>
</dbReference>
<dbReference type="InParanoid" id="E9I4S2"/>
<name>E9I4S2_DAPPU</name>
<gene>
    <name evidence="2" type="ORF">DAPPUDRAFT_274818</name>
</gene>
<dbReference type="Gene3D" id="1.20.920.10">
    <property type="entry name" value="Bromodomain-like"/>
    <property type="match status" value="1"/>
</dbReference>
<sequence>MFKNCYTYNDPTEDVVKMGKELEKIYFGKLARIPKYENEMTSARGKASKKPIGPQTAATSAVHVAASSSGIRASLSASSSVGSCFPVTPTMPTTNGAVPQRASVFSLF</sequence>
<evidence type="ECO:0000313" key="2">
    <source>
        <dbReference type="EMBL" id="EFX61008.1"/>
    </source>
</evidence>
<dbReference type="eggNOG" id="KOG1474">
    <property type="taxonomic scope" value="Eukaryota"/>
</dbReference>
<dbReference type="AlphaFoldDB" id="E9I4S2"/>
<dbReference type="EMBL" id="GL735169">
    <property type="protein sequence ID" value="EFX61008.1"/>
    <property type="molecule type" value="Genomic_DNA"/>
</dbReference>
<accession>E9I4S2</accession>
<dbReference type="Proteomes" id="UP000000305">
    <property type="component" value="Unassembled WGS sequence"/>
</dbReference>
<dbReference type="KEGG" id="dpx:DAPPUDRAFT_274818"/>
<protein>
    <recommendedName>
        <fullName evidence="4">Bromo domain-containing protein</fullName>
    </recommendedName>
</protein>
<keyword evidence="1" id="KW-0103">Bromodomain</keyword>
<keyword evidence="3" id="KW-1185">Reference proteome</keyword>
<proteinExistence type="predicted"/>